<proteinExistence type="predicted"/>
<evidence type="ECO:0000313" key="2">
    <source>
        <dbReference type="EMBL" id="ETL88332.1"/>
    </source>
</evidence>
<protein>
    <submittedName>
        <fullName evidence="2">Uncharacterized protein</fullName>
    </submittedName>
</protein>
<gene>
    <name evidence="2" type="ORF">L917_12581</name>
</gene>
<evidence type="ECO:0000256" key="1">
    <source>
        <dbReference type="SAM" id="MobiDB-lite"/>
    </source>
</evidence>
<name>W2KT96_PHYNI</name>
<dbReference type="EMBL" id="KI680803">
    <property type="protein sequence ID" value="ETL88332.1"/>
    <property type="molecule type" value="Genomic_DNA"/>
</dbReference>
<dbReference type="Proteomes" id="UP000054423">
    <property type="component" value="Unassembled WGS sequence"/>
</dbReference>
<sequence length="52" mass="5951">MQTHETQEMFGLALWDLLESGFERSQRTRSDAVADRGVDPRHYGDTVPKSND</sequence>
<accession>W2KT96</accession>
<dbReference type="AlphaFoldDB" id="W2KT96"/>
<organism evidence="2">
    <name type="scientific">Phytophthora nicotianae</name>
    <name type="common">Potato buckeye rot agent</name>
    <name type="synonym">Phytophthora parasitica</name>
    <dbReference type="NCBI Taxonomy" id="4792"/>
    <lineage>
        <taxon>Eukaryota</taxon>
        <taxon>Sar</taxon>
        <taxon>Stramenopiles</taxon>
        <taxon>Oomycota</taxon>
        <taxon>Peronosporomycetes</taxon>
        <taxon>Peronosporales</taxon>
        <taxon>Peronosporaceae</taxon>
        <taxon>Phytophthora</taxon>
    </lineage>
</organism>
<feature type="compositionally biased region" description="Basic and acidic residues" evidence="1">
    <location>
        <begin position="25"/>
        <end position="44"/>
    </location>
</feature>
<reference evidence="2" key="1">
    <citation type="submission" date="2013-11" db="EMBL/GenBank/DDBJ databases">
        <title>The Genome Sequence of Phytophthora parasitica CHvinca01.</title>
        <authorList>
            <consortium name="The Broad Institute Genomics Platform"/>
            <person name="Russ C."/>
            <person name="Tyler B."/>
            <person name="Panabieres F."/>
            <person name="Shan W."/>
            <person name="Tripathy S."/>
            <person name="Grunwald N."/>
            <person name="Machado M."/>
            <person name="Johnson C.S."/>
            <person name="Arredondo F."/>
            <person name="Hong C."/>
            <person name="Coffey M."/>
            <person name="Young S.K."/>
            <person name="Zeng Q."/>
            <person name="Gargeya S."/>
            <person name="Fitzgerald M."/>
            <person name="Abouelleil A."/>
            <person name="Alvarado L."/>
            <person name="Chapman S.B."/>
            <person name="Gainer-Dewar J."/>
            <person name="Goldberg J."/>
            <person name="Griggs A."/>
            <person name="Gujja S."/>
            <person name="Hansen M."/>
            <person name="Howarth C."/>
            <person name="Imamovic A."/>
            <person name="Ireland A."/>
            <person name="Larimer J."/>
            <person name="McCowan C."/>
            <person name="Murphy C."/>
            <person name="Pearson M."/>
            <person name="Poon T.W."/>
            <person name="Priest M."/>
            <person name="Roberts A."/>
            <person name="Saif S."/>
            <person name="Shea T."/>
            <person name="Sykes S."/>
            <person name="Wortman J."/>
            <person name="Nusbaum C."/>
            <person name="Birren B."/>
        </authorList>
    </citation>
    <scope>NUCLEOTIDE SEQUENCE [LARGE SCALE GENOMIC DNA]</scope>
    <source>
        <strain evidence="2">CHvinca01</strain>
    </source>
</reference>
<feature type="region of interest" description="Disordered" evidence="1">
    <location>
        <begin position="25"/>
        <end position="52"/>
    </location>
</feature>